<dbReference type="Gene3D" id="2.60.120.10">
    <property type="entry name" value="Jelly Rolls"/>
    <property type="match status" value="2"/>
</dbReference>
<evidence type="ECO:0000256" key="1">
    <source>
        <dbReference type="ARBA" id="ARBA00008416"/>
    </source>
</evidence>
<proteinExistence type="inferred from homology"/>
<dbReference type="EMBL" id="LODT01000037">
    <property type="protein sequence ID" value="KYQ90209.1"/>
    <property type="molecule type" value="Genomic_DNA"/>
</dbReference>
<sequence>MDINNNSNSLFQNENIYEPKINSYLIKKNSSDGVGFVLSRMIGSTEIDSLDPFLLYDETKPEIDDGYDRGFPMHPHRGIQLLSYTVQGSQRQKDTTGSDRHTKEGDLLLIITGSGVYHSLIPQTQNDPNNNSSSNNNNNNENNENSNKTNTDPIWHVFFWINLYAKDKMSKPETQYVEAQQVPIYRKSNITAKILCGTYQNLTSPLKPRGVIPLVLDITIQKQKTEIFQYDIESHYNSFIHIISGQLMVNNVPIPSEHNIIIFNNNQNQSTSNSKPFRIQVQPLNITDTETRFIFGNGKKTGEPIVKFGPYVMNTQQEIHQCFLDFGEHQLPTSS</sequence>
<feature type="region of interest" description="Disordered" evidence="4">
    <location>
        <begin position="120"/>
        <end position="149"/>
    </location>
</feature>
<dbReference type="Proteomes" id="UP000076078">
    <property type="component" value="Unassembled WGS sequence"/>
</dbReference>
<feature type="domain" description="Pirin N-terminal" evidence="5">
    <location>
        <begin position="38"/>
        <end position="126"/>
    </location>
</feature>
<feature type="region of interest" description="Disordered" evidence="4">
    <location>
        <begin position="84"/>
        <end position="104"/>
    </location>
</feature>
<keyword evidence="2" id="KW-0479">Metal-binding</keyword>
<dbReference type="InterPro" id="IPR008778">
    <property type="entry name" value="Pirin_C_dom"/>
</dbReference>
<evidence type="ECO:0000256" key="4">
    <source>
        <dbReference type="SAM" id="MobiDB-lite"/>
    </source>
</evidence>
<dbReference type="PIRSF" id="PIRSF006232">
    <property type="entry name" value="Pirin"/>
    <property type="match status" value="1"/>
</dbReference>
<evidence type="ECO:0000256" key="2">
    <source>
        <dbReference type="PIRSR" id="PIRSR006232-1"/>
    </source>
</evidence>
<evidence type="ECO:0000256" key="3">
    <source>
        <dbReference type="RuleBase" id="RU003457"/>
    </source>
</evidence>
<dbReference type="InterPro" id="IPR011051">
    <property type="entry name" value="RmlC_Cupin_sf"/>
</dbReference>
<dbReference type="Pfam" id="PF02678">
    <property type="entry name" value="Pirin"/>
    <property type="match status" value="1"/>
</dbReference>
<dbReference type="InterPro" id="IPR014710">
    <property type="entry name" value="RmlC-like_jellyroll"/>
</dbReference>
<feature type="binding site" evidence="2">
    <location>
        <position position="74"/>
    </location>
    <ligand>
        <name>Fe cation</name>
        <dbReference type="ChEBI" id="CHEBI:24875"/>
    </ligand>
</feature>
<dbReference type="AlphaFoldDB" id="A0A151Z8B2"/>
<dbReference type="OMA" id="KLWVIHY"/>
<evidence type="ECO:0000259" key="5">
    <source>
        <dbReference type="Pfam" id="PF02678"/>
    </source>
</evidence>
<gene>
    <name evidence="7" type="ORF">DLAC_08810</name>
</gene>
<keyword evidence="2" id="KW-0408">Iron</keyword>
<feature type="binding site" evidence="2">
    <location>
        <position position="76"/>
    </location>
    <ligand>
        <name>Fe cation</name>
        <dbReference type="ChEBI" id="CHEBI:24875"/>
    </ligand>
</feature>
<dbReference type="STRING" id="361077.A0A151Z8B2"/>
<evidence type="ECO:0000313" key="8">
    <source>
        <dbReference type="Proteomes" id="UP000076078"/>
    </source>
</evidence>
<feature type="compositionally biased region" description="Low complexity" evidence="4">
    <location>
        <begin position="129"/>
        <end position="147"/>
    </location>
</feature>
<dbReference type="InterPro" id="IPR003829">
    <property type="entry name" value="Pirin_N_dom"/>
</dbReference>
<dbReference type="InParanoid" id="A0A151Z8B2"/>
<feature type="binding site" evidence="2">
    <location>
        <position position="118"/>
    </location>
    <ligand>
        <name>Fe cation</name>
        <dbReference type="ChEBI" id="CHEBI:24875"/>
    </ligand>
</feature>
<feature type="binding site" evidence="2">
    <location>
        <position position="141"/>
    </location>
    <ligand>
        <name>Fe cation</name>
        <dbReference type="ChEBI" id="CHEBI:24875"/>
    </ligand>
</feature>
<dbReference type="PANTHER" id="PTHR13903">
    <property type="entry name" value="PIRIN-RELATED"/>
    <property type="match status" value="1"/>
</dbReference>
<comment type="cofactor">
    <cofactor evidence="2">
        <name>Fe cation</name>
        <dbReference type="ChEBI" id="CHEBI:24875"/>
    </cofactor>
    <text evidence="2">Binds 1 Fe cation per subunit.</text>
</comment>
<evidence type="ECO:0000259" key="6">
    <source>
        <dbReference type="Pfam" id="PF05726"/>
    </source>
</evidence>
<comment type="similarity">
    <text evidence="1 3">Belongs to the pirin family.</text>
</comment>
<dbReference type="SUPFAM" id="SSF51182">
    <property type="entry name" value="RmlC-like cupins"/>
    <property type="match status" value="1"/>
</dbReference>
<accession>A0A151Z8B2</accession>
<name>A0A151Z8B2_TIELA</name>
<dbReference type="PANTHER" id="PTHR13903:SF8">
    <property type="entry name" value="PIRIN"/>
    <property type="match status" value="1"/>
</dbReference>
<dbReference type="Pfam" id="PF05726">
    <property type="entry name" value="Pirin_C"/>
    <property type="match status" value="1"/>
</dbReference>
<dbReference type="InterPro" id="IPR012093">
    <property type="entry name" value="Pirin"/>
</dbReference>
<feature type="compositionally biased region" description="Basic and acidic residues" evidence="4">
    <location>
        <begin position="91"/>
        <end position="104"/>
    </location>
</feature>
<dbReference type="GO" id="GO:0046872">
    <property type="term" value="F:metal ion binding"/>
    <property type="evidence" value="ECO:0007669"/>
    <property type="project" value="UniProtKB-KW"/>
</dbReference>
<dbReference type="OrthoDB" id="18861at2759"/>
<protein>
    <submittedName>
        <fullName evidence="7">Pirin family protein</fullName>
    </submittedName>
</protein>
<reference evidence="7 8" key="1">
    <citation type="submission" date="2015-12" db="EMBL/GenBank/DDBJ databases">
        <title>Dictyostelia acquired genes for synthesis and detection of signals that induce cell-type specialization by lateral gene transfer from prokaryotes.</title>
        <authorList>
            <person name="Gloeckner G."/>
            <person name="Schaap P."/>
        </authorList>
    </citation>
    <scope>NUCLEOTIDE SEQUENCE [LARGE SCALE GENOMIC DNA]</scope>
    <source>
        <strain evidence="7 8">TK</strain>
    </source>
</reference>
<evidence type="ECO:0000313" key="7">
    <source>
        <dbReference type="EMBL" id="KYQ90209.1"/>
    </source>
</evidence>
<comment type="caution">
    <text evidence="7">The sequence shown here is derived from an EMBL/GenBank/DDBJ whole genome shotgun (WGS) entry which is preliminary data.</text>
</comment>
<keyword evidence="8" id="KW-1185">Reference proteome</keyword>
<feature type="domain" description="Pirin C-terminal" evidence="6">
    <location>
        <begin position="217"/>
        <end position="329"/>
    </location>
</feature>
<organism evidence="7 8">
    <name type="scientific">Tieghemostelium lacteum</name>
    <name type="common">Slime mold</name>
    <name type="synonym">Dictyostelium lacteum</name>
    <dbReference type="NCBI Taxonomy" id="361077"/>
    <lineage>
        <taxon>Eukaryota</taxon>
        <taxon>Amoebozoa</taxon>
        <taxon>Evosea</taxon>
        <taxon>Eumycetozoa</taxon>
        <taxon>Dictyostelia</taxon>
        <taxon>Dictyosteliales</taxon>
        <taxon>Raperosteliaceae</taxon>
        <taxon>Tieghemostelium</taxon>
    </lineage>
</organism>